<dbReference type="RefSeq" id="WP_147649170.1">
    <property type="nucleotide sequence ID" value="NZ_CP042806.1"/>
</dbReference>
<dbReference type="PANTHER" id="PTHR12631:SF10">
    <property type="entry name" value="BETA-XYLOSIDASE-LIKE PROTEIN-RELATED"/>
    <property type="match status" value="1"/>
</dbReference>
<sequence>MRRWIQSLSVLVLAIAASMPAQDFEQVVINARDQGTPLPHFWEEMFGSGRAILTLRDSYREDLRTVKKATGFTYVRPHGIFMDEIGLFDLDAQGKPVYNFSYIDQIYDGLLENGVKPFVELSFMPKKLAADPNQLHAFWYKQNISPPKDYTLWDDMIRAFARHLVARYGIDEVATWYFEVWNEPNLDFWGGKPSMPTYYELYDHTARALKGVNDRIRVGGPSTAQAAYAGEFLAHCKQANVPVDFVSSHVYANDTAKDVFKTEERIPRDSMVCRAVSKVHNEIAASAYPDIPFILSEYNASYANEPNVTDSIFMGPWLADTIRQCDGLVDVMSYWTFSDVFEEQGVVKTPFYGGFGLLAERGIPKPAFNAFVLLHKLGDRRLELDSDDVLATKTKSGGLAIAVWNYAPPAGTGASYTQETYDGVPEKTFEVVVKGRGATSATVWRVDVNHGNVVKAYDDMGRPATPTQAQIVALKKAGALAPPERLALRGGKLTVHVPAQGLALVEIR</sequence>
<dbReference type="InterPro" id="IPR051923">
    <property type="entry name" value="Glycosyl_Hydrolase_39"/>
</dbReference>
<dbReference type="Gene3D" id="3.20.20.80">
    <property type="entry name" value="Glycosidases"/>
    <property type="match status" value="1"/>
</dbReference>
<dbReference type="KEGG" id="talb:FTW19_19120"/>
<dbReference type="SUPFAM" id="SSF51011">
    <property type="entry name" value="Glycosyl hydrolase domain"/>
    <property type="match status" value="1"/>
</dbReference>
<evidence type="ECO:0000256" key="4">
    <source>
        <dbReference type="PIRSR" id="PIRSR600514-1"/>
    </source>
</evidence>
<dbReference type="OrthoDB" id="9776971at2"/>
<dbReference type="Gene3D" id="2.60.40.1500">
    <property type="entry name" value="Glycosyl hydrolase domain, family 39"/>
    <property type="match status" value="1"/>
</dbReference>
<dbReference type="Proteomes" id="UP000321820">
    <property type="component" value="Chromosome"/>
</dbReference>
<organism evidence="7 8">
    <name type="scientific">Terriglobus albidus</name>
    <dbReference type="NCBI Taxonomy" id="1592106"/>
    <lineage>
        <taxon>Bacteria</taxon>
        <taxon>Pseudomonadati</taxon>
        <taxon>Acidobacteriota</taxon>
        <taxon>Terriglobia</taxon>
        <taxon>Terriglobales</taxon>
        <taxon>Acidobacteriaceae</taxon>
        <taxon>Terriglobus</taxon>
    </lineage>
</organism>
<evidence type="ECO:0000259" key="6">
    <source>
        <dbReference type="Pfam" id="PF01229"/>
    </source>
</evidence>
<dbReference type="SUPFAM" id="SSF51445">
    <property type="entry name" value="(Trans)glycosidases"/>
    <property type="match status" value="1"/>
</dbReference>
<feature type="active site" description="Proton donor" evidence="4">
    <location>
        <position position="183"/>
    </location>
</feature>
<protein>
    <submittedName>
        <fullName evidence="7">Glycosyl hydrolase family 39</fullName>
    </submittedName>
</protein>
<dbReference type="GO" id="GO:0005975">
    <property type="term" value="P:carbohydrate metabolic process"/>
    <property type="evidence" value="ECO:0007669"/>
    <property type="project" value="InterPro"/>
</dbReference>
<evidence type="ECO:0000256" key="3">
    <source>
        <dbReference type="ARBA" id="ARBA00023295"/>
    </source>
</evidence>
<dbReference type="InterPro" id="IPR049165">
    <property type="entry name" value="GH39_as"/>
</dbReference>
<keyword evidence="8" id="KW-1185">Reference proteome</keyword>
<keyword evidence="2 7" id="KW-0378">Hydrolase</keyword>
<gene>
    <name evidence="7" type="ORF">FTW19_19120</name>
</gene>
<dbReference type="Pfam" id="PF01229">
    <property type="entry name" value="Glyco_hydro_39"/>
    <property type="match status" value="1"/>
</dbReference>
<evidence type="ECO:0000256" key="1">
    <source>
        <dbReference type="ARBA" id="ARBA00008875"/>
    </source>
</evidence>
<dbReference type="InterPro" id="IPR049166">
    <property type="entry name" value="GH39_cat"/>
</dbReference>
<dbReference type="PANTHER" id="PTHR12631">
    <property type="entry name" value="ALPHA-L-IDURONIDASE"/>
    <property type="match status" value="1"/>
</dbReference>
<accession>A0A5B9EGG8</accession>
<evidence type="ECO:0000313" key="7">
    <source>
        <dbReference type="EMBL" id="QEE29900.1"/>
    </source>
</evidence>
<evidence type="ECO:0000256" key="2">
    <source>
        <dbReference type="ARBA" id="ARBA00022801"/>
    </source>
</evidence>
<dbReference type="PROSITE" id="PS01027">
    <property type="entry name" value="GLYCOSYL_HYDROL_F39"/>
    <property type="match status" value="1"/>
</dbReference>
<dbReference type="GO" id="GO:0004553">
    <property type="term" value="F:hydrolase activity, hydrolyzing O-glycosyl compounds"/>
    <property type="evidence" value="ECO:0007669"/>
    <property type="project" value="InterPro"/>
</dbReference>
<proteinExistence type="inferred from homology"/>
<comment type="similarity">
    <text evidence="1">Belongs to the glycosyl hydrolase 39 family.</text>
</comment>
<keyword evidence="3" id="KW-0326">Glycosidase</keyword>
<dbReference type="EMBL" id="CP042806">
    <property type="protein sequence ID" value="QEE29900.1"/>
    <property type="molecule type" value="Genomic_DNA"/>
</dbReference>
<name>A0A5B9EGG8_9BACT</name>
<dbReference type="InterPro" id="IPR000514">
    <property type="entry name" value="Glyco_hydro_39"/>
</dbReference>
<dbReference type="InterPro" id="IPR017853">
    <property type="entry name" value="GH"/>
</dbReference>
<feature type="domain" description="Glycosyl hydrolases family 39 N-terminal catalytic" evidence="6">
    <location>
        <begin position="27"/>
        <end position="477"/>
    </location>
</feature>
<evidence type="ECO:0000313" key="8">
    <source>
        <dbReference type="Proteomes" id="UP000321820"/>
    </source>
</evidence>
<reference evidence="7 8" key="1">
    <citation type="submission" date="2019-08" db="EMBL/GenBank/DDBJ databases">
        <title>Complete genome sequence of Terriglobus albidus strain ORNL.</title>
        <authorList>
            <person name="Podar M."/>
        </authorList>
    </citation>
    <scope>NUCLEOTIDE SEQUENCE [LARGE SCALE GENOMIC DNA]</scope>
    <source>
        <strain evidence="7 8">ORNL</strain>
    </source>
</reference>
<keyword evidence="5" id="KW-0732">Signal</keyword>
<dbReference type="AlphaFoldDB" id="A0A5B9EGG8"/>
<feature type="chain" id="PRO_5022759897" evidence="5">
    <location>
        <begin position="24"/>
        <end position="508"/>
    </location>
</feature>
<feature type="signal peptide" evidence="5">
    <location>
        <begin position="1"/>
        <end position="23"/>
    </location>
</feature>
<evidence type="ECO:0000256" key="5">
    <source>
        <dbReference type="SAM" id="SignalP"/>
    </source>
</evidence>
<dbReference type="PRINTS" id="PR00745">
    <property type="entry name" value="GLHYDRLASE39"/>
</dbReference>